<organism evidence="2 3">
    <name type="scientific">Limosa lapponica baueri</name>
    <dbReference type="NCBI Taxonomy" id="1758121"/>
    <lineage>
        <taxon>Eukaryota</taxon>
        <taxon>Metazoa</taxon>
        <taxon>Chordata</taxon>
        <taxon>Craniata</taxon>
        <taxon>Vertebrata</taxon>
        <taxon>Euteleostomi</taxon>
        <taxon>Archelosauria</taxon>
        <taxon>Archosauria</taxon>
        <taxon>Dinosauria</taxon>
        <taxon>Saurischia</taxon>
        <taxon>Theropoda</taxon>
        <taxon>Coelurosauria</taxon>
        <taxon>Aves</taxon>
        <taxon>Neognathae</taxon>
        <taxon>Neoaves</taxon>
        <taxon>Charadriiformes</taxon>
        <taxon>Scolopacidae</taxon>
        <taxon>Limosa</taxon>
    </lineage>
</organism>
<reference evidence="3" key="2">
    <citation type="submission" date="2017-12" db="EMBL/GenBank/DDBJ databases">
        <title>Genome sequence of the Bar-tailed Godwit (Limosa lapponica baueri).</title>
        <authorList>
            <person name="Lima N.C.B."/>
            <person name="Parody-Merino A.M."/>
            <person name="Battley P.F."/>
            <person name="Fidler A.E."/>
            <person name="Prosdocimi F."/>
        </authorList>
    </citation>
    <scope>NUCLEOTIDE SEQUENCE [LARGE SCALE GENOMIC DNA]</scope>
</reference>
<keyword evidence="3" id="KW-1185">Reference proteome</keyword>
<reference evidence="3" key="1">
    <citation type="submission" date="2017-11" db="EMBL/GenBank/DDBJ databases">
        <authorList>
            <person name="Lima N.C."/>
            <person name="Parody-Merino A.M."/>
            <person name="Battley P.F."/>
            <person name="Fidler A.E."/>
            <person name="Prosdocimi F."/>
        </authorList>
    </citation>
    <scope>NUCLEOTIDE SEQUENCE [LARGE SCALE GENOMIC DNA]</scope>
</reference>
<dbReference type="EMBL" id="KZ505663">
    <property type="protein sequence ID" value="PKU47991.1"/>
    <property type="molecule type" value="Genomic_DNA"/>
</dbReference>
<gene>
    <name evidence="2" type="ORF">llap_1700</name>
</gene>
<accession>A0A2I0UPN0</accession>
<feature type="region of interest" description="Disordered" evidence="1">
    <location>
        <begin position="1"/>
        <end position="25"/>
    </location>
</feature>
<feature type="compositionally biased region" description="Basic and acidic residues" evidence="1">
    <location>
        <begin position="1"/>
        <end position="10"/>
    </location>
</feature>
<evidence type="ECO:0000256" key="1">
    <source>
        <dbReference type="SAM" id="MobiDB-lite"/>
    </source>
</evidence>
<dbReference type="Proteomes" id="UP000233556">
    <property type="component" value="Unassembled WGS sequence"/>
</dbReference>
<protein>
    <submittedName>
        <fullName evidence="2">Uncharacterized protein</fullName>
    </submittedName>
</protein>
<proteinExistence type="predicted"/>
<evidence type="ECO:0000313" key="3">
    <source>
        <dbReference type="Proteomes" id="UP000233556"/>
    </source>
</evidence>
<sequence>MRETDTKTSEEGGGGGVAPGTRAEMPLMPLEKIMVKEIVLSSPWRTSVEQISTLQTMEDPMPQQADVP</sequence>
<evidence type="ECO:0000313" key="2">
    <source>
        <dbReference type="EMBL" id="PKU47991.1"/>
    </source>
</evidence>
<name>A0A2I0UPN0_LIMLA</name>
<dbReference type="AlphaFoldDB" id="A0A2I0UPN0"/>